<reference evidence="1 2" key="1">
    <citation type="submission" date="2015-07" db="EMBL/GenBank/DDBJ databases">
        <title>The genome of Melipona quadrifasciata.</title>
        <authorList>
            <person name="Pan H."/>
            <person name="Kapheim K."/>
        </authorList>
    </citation>
    <scope>NUCLEOTIDE SEQUENCE [LARGE SCALE GENOMIC DNA]</scope>
    <source>
        <strain evidence="1">0111107301</strain>
        <tissue evidence="1">Whole body</tissue>
    </source>
</reference>
<evidence type="ECO:0000313" key="1">
    <source>
        <dbReference type="EMBL" id="KOX80138.1"/>
    </source>
</evidence>
<name>A0A0N0BK58_9HYME</name>
<keyword evidence="2" id="KW-1185">Reference proteome</keyword>
<dbReference type="Proteomes" id="UP000053105">
    <property type="component" value="Unassembled WGS sequence"/>
</dbReference>
<evidence type="ECO:0000313" key="2">
    <source>
        <dbReference type="Proteomes" id="UP000053105"/>
    </source>
</evidence>
<accession>A0A0N0BK58</accession>
<sequence length="59" mass="6638">MLVYLVYGQPIVNVSTCTSKVVMIMVKEWLYLAKKKGCSSLFSLGVDWYFLVTVGDLIS</sequence>
<proteinExistence type="predicted"/>
<dbReference type="AlphaFoldDB" id="A0A0N0BK58"/>
<organism evidence="1 2">
    <name type="scientific">Melipona quadrifasciata</name>
    <dbReference type="NCBI Taxonomy" id="166423"/>
    <lineage>
        <taxon>Eukaryota</taxon>
        <taxon>Metazoa</taxon>
        <taxon>Ecdysozoa</taxon>
        <taxon>Arthropoda</taxon>
        <taxon>Hexapoda</taxon>
        <taxon>Insecta</taxon>
        <taxon>Pterygota</taxon>
        <taxon>Neoptera</taxon>
        <taxon>Endopterygota</taxon>
        <taxon>Hymenoptera</taxon>
        <taxon>Apocrita</taxon>
        <taxon>Aculeata</taxon>
        <taxon>Apoidea</taxon>
        <taxon>Anthophila</taxon>
        <taxon>Apidae</taxon>
        <taxon>Melipona</taxon>
    </lineage>
</organism>
<gene>
    <name evidence="1" type="ORF">WN51_08314</name>
</gene>
<protein>
    <submittedName>
        <fullName evidence="1">Uncharacterized protein</fullName>
    </submittedName>
</protein>
<dbReference type="EMBL" id="KQ435706">
    <property type="protein sequence ID" value="KOX80138.1"/>
    <property type="molecule type" value="Genomic_DNA"/>
</dbReference>